<evidence type="ECO:0000313" key="2">
    <source>
        <dbReference type="Proteomes" id="UP001177021"/>
    </source>
</evidence>
<keyword evidence="2" id="KW-1185">Reference proteome</keyword>
<proteinExistence type="predicted"/>
<evidence type="ECO:0000313" key="1">
    <source>
        <dbReference type="EMBL" id="CAJ2666901.1"/>
    </source>
</evidence>
<sequence length="164" mass="19309">MLDSILEMITQAASSSTFIFCFCNLIIVIILMDLKPRISVHQRSEFPLSIYEIQKQEINTKFSFEKSIESMTQEKEVSHVIEAEANEDEDEENKIEIEANDDIDCNNEEGKEENEKEHEEEKDDDELRKRVEEFIEKVNKKWKEELLSTSSLVYERKNNEILAI</sequence>
<dbReference type="EMBL" id="CASHSV030000513">
    <property type="protein sequence ID" value="CAJ2666901.1"/>
    <property type="molecule type" value="Genomic_DNA"/>
</dbReference>
<name>A0ACB0LEU4_TRIPR</name>
<organism evidence="1 2">
    <name type="scientific">Trifolium pratense</name>
    <name type="common">Red clover</name>
    <dbReference type="NCBI Taxonomy" id="57577"/>
    <lineage>
        <taxon>Eukaryota</taxon>
        <taxon>Viridiplantae</taxon>
        <taxon>Streptophyta</taxon>
        <taxon>Embryophyta</taxon>
        <taxon>Tracheophyta</taxon>
        <taxon>Spermatophyta</taxon>
        <taxon>Magnoliopsida</taxon>
        <taxon>eudicotyledons</taxon>
        <taxon>Gunneridae</taxon>
        <taxon>Pentapetalae</taxon>
        <taxon>rosids</taxon>
        <taxon>fabids</taxon>
        <taxon>Fabales</taxon>
        <taxon>Fabaceae</taxon>
        <taxon>Papilionoideae</taxon>
        <taxon>50 kb inversion clade</taxon>
        <taxon>NPAAA clade</taxon>
        <taxon>Hologalegina</taxon>
        <taxon>IRL clade</taxon>
        <taxon>Trifolieae</taxon>
        <taxon>Trifolium</taxon>
    </lineage>
</organism>
<accession>A0ACB0LEU4</accession>
<reference evidence="1" key="1">
    <citation type="submission" date="2023-10" db="EMBL/GenBank/DDBJ databases">
        <authorList>
            <person name="Rodriguez Cubillos JULIANA M."/>
            <person name="De Vega J."/>
        </authorList>
    </citation>
    <scope>NUCLEOTIDE SEQUENCE</scope>
</reference>
<gene>
    <name evidence="1" type="ORF">MILVUS5_LOCUS31627</name>
</gene>
<dbReference type="Proteomes" id="UP001177021">
    <property type="component" value="Unassembled WGS sequence"/>
</dbReference>
<protein>
    <submittedName>
        <fullName evidence="1">Uncharacterized protein</fullName>
    </submittedName>
</protein>
<comment type="caution">
    <text evidence="1">The sequence shown here is derived from an EMBL/GenBank/DDBJ whole genome shotgun (WGS) entry which is preliminary data.</text>
</comment>